<proteinExistence type="predicted"/>
<dbReference type="AlphaFoldDB" id="A0A9P4NDL1"/>
<organism evidence="4 5">
    <name type="scientific">Tothia fuscella</name>
    <dbReference type="NCBI Taxonomy" id="1048955"/>
    <lineage>
        <taxon>Eukaryota</taxon>
        <taxon>Fungi</taxon>
        <taxon>Dikarya</taxon>
        <taxon>Ascomycota</taxon>
        <taxon>Pezizomycotina</taxon>
        <taxon>Dothideomycetes</taxon>
        <taxon>Pleosporomycetidae</taxon>
        <taxon>Venturiales</taxon>
        <taxon>Cylindrosympodiaceae</taxon>
        <taxon>Tothia</taxon>
    </lineage>
</organism>
<keyword evidence="2" id="KW-0812">Transmembrane</keyword>
<keyword evidence="5" id="KW-1185">Reference proteome</keyword>
<dbReference type="GO" id="GO:0032933">
    <property type="term" value="P:SREBP signaling pathway"/>
    <property type="evidence" value="ECO:0007669"/>
    <property type="project" value="InterPro"/>
</dbReference>
<evidence type="ECO:0000256" key="1">
    <source>
        <dbReference type="SAM" id="MobiDB-lite"/>
    </source>
</evidence>
<gene>
    <name evidence="4" type="ORF">EJ08DRAFT_142304</name>
</gene>
<feature type="transmembrane region" description="Helical" evidence="2">
    <location>
        <begin position="153"/>
        <end position="174"/>
    </location>
</feature>
<accession>A0A9P4NDL1</accession>
<dbReference type="EMBL" id="MU007202">
    <property type="protein sequence ID" value="KAF2415517.1"/>
    <property type="molecule type" value="Genomic_DNA"/>
</dbReference>
<comment type="caution">
    <text evidence="4">The sequence shown here is derived from an EMBL/GenBank/DDBJ whole genome shotgun (WGS) entry which is preliminary data.</text>
</comment>
<feature type="domain" description="DUF1746" evidence="3">
    <location>
        <begin position="57"/>
        <end position="167"/>
    </location>
</feature>
<reference evidence="4" key="1">
    <citation type="journal article" date="2020" name="Stud. Mycol.">
        <title>101 Dothideomycetes genomes: a test case for predicting lifestyles and emergence of pathogens.</title>
        <authorList>
            <person name="Haridas S."/>
            <person name="Albert R."/>
            <person name="Binder M."/>
            <person name="Bloem J."/>
            <person name="Labutti K."/>
            <person name="Salamov A."/>
            <person name="Andreopoulos B."/>
            <person name="Baker S."/>
            <person name="Barry K."/>
            <person name="Bills G."/>
            <person name="Bluhm B."/>
            <person name="Cannon C."/>
            <person name="Castanera R."/>
            <person name="Culley D."/>
            <person name="Daum C."/>
            <person name="Ezra D."/>
            <person name="Gonzalez J."/>
            <person name="Henrissat B."/>
            <person name="Kuo A."/>
            <person name="Liang C."/>
            <person name="Lipzen A."/>
            <person name="Lutzoni F."/>
            <person name="Magnuson J."/>
            <person name="Mondo S."/>
            <person name="Nolan M."/>
            <person name="Ohm R."/>
            <person name="Pangilinan J."/>
            <person name="Park H.-J."/>
            <person name="Ramirez L."/>
            <person name="Alfaro M."/>
            <person name="Sun H."/>
            <person name="Tritt A."/>
            <person name="Yoshinaga Y."/>
            <person name="Zwiers L.-H."/>
            <person name="Turgeon B."/>
            <person name="Goodwin S."/>
            <person name="Spatafora J."/>
            <person name="Crous P."/>
            <person name="Grigoriev I."/>
        </authorList>
    </citation>
    <scope>NUCLEOTIDE SEQUENCE</scope>
    <source>
        <strain evidence="4">CBS 130266</strain>
    </source>
</reference>
<dbReference type="PANTHER" id="PTHR39405:SF1">
    <property type="entry name" value="DSC E3 UBIQUITIN LIGASE COMPLEX SUBUNIT 4"/>
    <property type="match status" value="1"/>
</dbReference>
<sequence length="338" mass="38291">MNRDEAGSSNRVPDRHQHDANTVDLDRLPSSGSPAAQRPRGYKDVRITNVEEVIQTLDFLVWVELVMGYYMDNSILPFIVRALVQTSLIMPRLAPNMPDPYFAHLTFIIGGNAFCMITHFIMSPPTAGEATRGYLHGSLILDFVGQLGPTSKIHLLILDTFIFLLQFTVLAVVIKQKDLWNTPNLHPVPVNALDQSDTSTTALLPTRRHDAAEREQHCPPLLSAESQREDEPFTVMRRARSWQSQDLSASGQAVIIELFLWDSVRQSVNAYHYHMQTYAFAELTAFRAFLIHVTIPVELCTFVRNWGNFQAIFSPDYDIVSSYWCLGRSSDQDQSRHG</sequence>
<feature type="region of interest" description="Disordered" evidence="1">
    <location>
        <begin position="1"/>
        <end position="40"/>
    </location>
</feature>
<dbReference type="PANTHER" id="PTHR39405">
    <property type="entry name" value="DSC E3 UBIQUITIN LIGASE COMPLEX SUBUNIT 4"/>
    <property type="match status" value="1"/>
</dbReference>
<evidence type="ECO:0000259" key="3">
    <source>
        <dbReference type="Pfam" id="PF08508"/>
    </source>
</evidence>
<name>A0A9P4NDL1_9PEZI</name>
<feature type="transmembrane region" description="Helical" evidence="2">
    <location>
        <begin position="101"/>
        <end position="122"/>
    </location>
</feature>
<dbReference type="InterPro" id="IPR038967">
    <property type="entry name" value="Dsc4-like"/>
</dbReference>
<evidence type="ECO:0000313" key="4">
    <source>
        <dbReference type="EMBL" id="KAF2415517.1"/>
    </source>
</evidence>
<dbReference type="OrthoDB" id="5428737at2759"/>
<dbReference type="Pfam" id="PF08508">
    <property type="entry name" value="DUF1746"/>
    <property type="match status" value="1"/>
</dbReference>
<dbReference type="InterPro" id="IPR013715">
    <property type="entry name" value="DUF1746"/>
</dbReference>
<keyword evidence="2" id="KW-1133">Transmembrane helix</keyword>
<dbReference type="Proteomes" id="UP000800235">
    <property type="component" value="Unassembled WGS sequence"/>
</dbReference>
<evidence type="ECO:0000256" key="2">
    <source>
        <dbReference type="SAM" id="Phobius"/>
    </source>
</evidence>
<feature type="compositionally biased region" description="Basic and acidic residues" evidence="1">
    <location>
        <begin position="1"/>
        <end position="27"/>
    </location>
</feature>
<dbReference type="GO" id="GO:0044695">
    <property type="term" value="C:Dsc E3 ubiquitin ligase complex"/>
    <property type="evidence" value="ECO:0007669"/>
    <property type="project" value="InterPro"/>
</dbReference>
<dbReference type="GO" id="GO:0005783">
    <property type="term" value="C:endoplasmic reticulum"/>
    <property type="evidence" value="ECO:0007669"/>
    <property type="project" value="TreeGrafter"/>
</dbReference>
<evidence type="ECO:0000313" key="5">
    <source>
        <dbReference type="Proteomes" id="UP000800235"/>
    </source>
</evidence>
<protein>
    <submittedName>
        <fullName evidence="4">DUF1746-domain-containing protein</fullName>
    </submittedName>
</protein>
<keyword evidence="2" id="KW-0472">Membrane</keyword>